<feature type="active site" description="Nucleophile" evidence="4">
    <location>
        <position position="54"/>
    </location>
</feature>
<organism evidence="6 7">
    <name type="scientific">Micromonospora humi</name>
    <dbReference type="NCBI Taxonomy" id="745366"/>
    <lineage>
        <taxon>Bacteria</taxon>
        <taxon>Bacillati</taxon>
        <taxon>Actinomycetota</taxon>
        <taxon>Actinomycetes</taxon>
        <taxon>Micromonosporales</taxon>
        <taxon>Micromonosporaceae</taxon>
        <taxon>Micromonospora</taxon>
    </lineage>
</organism>
<name>A0A1C5GZP5_9ACTN</name>
<dbReference type="Proteomes" id="UP000199360">
    <property type="component" value="Unassembled WGS sequence"/>
</dbReference>
<dbReference type="PROSITE" id="PS51635">
    <property type="entry name" value="PNPLA"/>
    <property type="match status" value="1"/>
</dbReference>
<dbReference type="GO" id="GO:0016787">
    <property type="term" value="F:hydrolase activity"/>
    <property type="evidence" value="ECO:0007669"/>
    <property type="project" value="UniProtKB-UniRule"/>
</dbReference>
<keyword evidence="7" id="KW-1185">Reference proteome</keyword>
<feature type="short sequence motif" description="GXSXG" evidence="4">
    <location>
        <begin position="52"/>
        <end position="56"/>
    </location>
</feature>
<evidence type="ECO:0000256" key="2">
    <source>
        <dbReference type="ARBA" id="ARBA00022963"/>
    </source>
</evidence>
<dbReference type="Gene3D" id="3.40.1090.10">
    <property type="entry name" value="Cytosolic phospholipase A2 catalytic domain"/>
    <property type="match status" value="2"/>
</dbReference>
<dbReference type="PANTHER" id="PTHR14226:SF57">
    <property type="entry name" value="BLR7027 PROTEIN"/>
    <property type="match status" value="1"/>
</dbReference>
<dbReference type="STRING" id="745366.GA0070213_10270"/>
<proteinExistence type="predicted"/>
<dbReference type="InterPro" id="IPR016035">
    <property type="entry name" value="Acyl_Trfase/lysoPLipase"/>
</dbReference>
<dbReference type="Pfam" id="PF01734">
    <property type="entry name" value="Patatin"/>
    <property type="match status" value="1"/>
</dbReference>
<evidence type="ECO:0000256" key="4">
    <source>
        <dbReference type="PROSITE-ProRule" id="PRU01161"/>
    </source>
</evidence>
<gene>
    <name evidence="6" type="ORF">GA0070213_10270</name>
</gene>
<comment type="caution">
    <text evidence="4">Lacks conserved residue(s) required for the propagation of feature annotation.</text>
</comment>
<evidence type="ECO:0000313" key="7">
    <source>
        <dbReference type="Proteomes" id="UP000199360"/>
    </source>
</evidence>
<protein>
    <submittedName>
        <fullName evidence="6">NTE family protein</fullName>
    </submittedName>
</protein>
<evidence type="ECO:0000256" key="3">
    <source>
        <dbReference type="ARBA" id="ARBA00023098"/>
    </source>
</evidence>
<sequence>MGGTTGDGEDGHMGRALVLGGGGVTGVAWELGVLAGLAARGLPLDEADLVVGTSAGSVVGAQVRSGTPLAELYEAQLRPPRDELPARLGLGVLARWAWAGSWGRDAARARARVGAMALSARTPSEQSRRAVIAARLPSSQWPAARLLVTAVDAASGEFVVFDADAGVPLVDAVGASCAVPGVWPPVTIGARRYVDGGVRSPVNADLAAGYGQVVVLAPTVAAVGPAPRLPAQVAALREAGARVAVVSPDRAARTAIGRNVLDPARRAASARAGFAQAAAVADEVAAVWA</sequence>
<keyword evidence="3 4" id="KW-0443">Lipid metabolism</keyword>
<accession>A0A1C5GZP5</accession>
<dbReference type="AlphaFoldDB" id="A0A1C5GZP5"/>
<evidence type="ECO:0000313" key="6">
    <source>
        <dbReference type="EMBL" id="SCG39077.1"/>
    </source>
</evidence>
<dbReference type="SUPFAM" id="SSF52151">
    <property type="entry name" value="FabD/lysophospholipase-like"/>
    <property type="match status" value="1"/>
</dbReference>
<evidence type="ECO:0000256" key="1">
    <source>
        <dbReference type="ARBA" id="ARBA00022801"/>
    </source>
</evidence>
<feature type="active site" description="Proton acceptor" evidence="4">
    <location>
        <position position="195"/>
    </location>
</feature>
<keyword evidence="1 4" id="KW-0378">Hydrolase</keyword>
<dbReference type="PANTHER" id="PTHR14226">
    <property type="entry name" value="NEUROPATHY TARGET ESTERASE/SWISS CHEESE D.MELANOGASTER"/>
    <property type="match status" value="1"/>
</dbReference>
<feature type="short sequence motif" description="DGA/G" evidence="4">
    <location>
        <begin position="195"/>
        <end position="197"/>
    </location>
</feature>
<dbReference type="EMBL" id="FMDM01000002">
    <property type="protein sequence ID" value="SCG39077.1"/>
    <property type="molecule type" value="Genomic_DNA"/>
</dbReference>
<dbReference type="GO" id="GO:0016042">
    <property type="term" value="P:lipid catabolic process"/>
    <property type="evidence" value="ECO:0007669"/>
    <property type="project" value="UniProtKB-UniRule"/>
</dbReference>
<reference evidence="7" key="1">
    <citation type="submission" date="2016-06" db="EMBL/GenBank/DDBJ databases">
        <authorList>
            <person name="Varghese N."/>
            <person name="Submissions Spin"/>
        </authorList>
    </citation>
    <scope>NUCLEOTIDE SEQUENCE [LARGE SCALE GENOMIC DNA]</scope>
    <source>
        <strain evidence="7">DSM 45647</strain>
    </source>
</reference>
<keyword evidence="2 4" id="KW-0442">Lipid degradation</keyword>
<feature type="domain" description="PNPLA" evidence="5">
    <location>
        <begin position="18"/>
        <end position="208"/>
    </location>
</feature>
<dbReference type="InterPro" id="IPR002641">
    <property type="entry name" value="PNPLA_dom"/>
</dbReference>
<dbReference type="InterPro" id="IPR050301">
    <property type="entry name" value="NTE"/>
</dbReference>
<evidence type="ECO:0000259" key="5">
    <source>
        <dbReference type="PROSITE" id="PS51635"/>
    </source>
</evidence>